<sequence length="358" mass="39310">MRPASLPRGLRSARVDVTALLQATRCYSDVAVRESSENGPTVPPRRATAPIASSFGDISISNIPRGPVRRIIPVPAPTGEWKADPRLSPTRKAAGSTTFAGRLVERQREIDPSTFAGPRRESALKLQRRSAIDIEVTTPREQNEARDGQSGSRPRQAILPRQSEASRDKRTSSRQGGMSQAKSSEKPAPKLHLQRRSDRLAPTPTVTTEPPVSEQSDSSDPEVIKSASEVEGEDLLDSGVSEPKFEPTFVELDNNALDVLFSEPVNQESATIPSTPSSESRTPIKSHRTQLMLEETAGDYSRRLPVHLQSRLIDREQLGPVRYAEWALSKQRQADYGAKHAVLSVVKRYSGSAKEARL</sequence>
<proteinExistence type="predicted"/>
<dbReference type="AlphaFoldDB" id="A0A165W781"/>
<dbReference type="EMBL" id="KV425551">
    <property type="protein sequence ID" value="KZT30774.1"/>
    <property type="molecule type" value="Genomic_DNA"/>
</dbReference>
<reference evidence="2 3" key="1">
    <citation type="journal article" date="2016" name="Mol. Biol. Evol.">
        <title>Comparative Genomics of Early-Diverging Mushroom-Forming Fungi Provides Insights into the Origins of Lignocellulose Decay Capabilities.</title>
        <authorList>
            <person name="Nagy L.G."/>
            <person name="Riley R."/>
            <person name="Tritt A."/>
            <person name="Adam C."/>
            <person name="Daum C."/>
            <person name="Floudas D."/>
            <person name="Sun H."/>
            <person name="Yadav J.S."/>
            <person name="Pangilinan J."/>
            <person name="Larsson K.H."/>
            <person name="Matsuura K."/>
            <person name="Barry K."/>
            <person name="Labutti K."/>
            <person name="Kuo R."/>
            <person name="Ohm R.A."/>
            <person name="Bhattacharya S.S."/>
            <person name="Shirouzu T."/>
            <person name="Yoshinaga Y."/>
            <person name="Martin F.M."/>
            <person name="Grigoriev I.V."/>
            <person name="Hibbett D.S."/>
        </authorList>
    </citation>
    <scope>NUCLEOTIDE SEQUENCE [LARGE SCALE GENOMIC DNA]</scope>
    <source>
        <strain evidence="2 3">HHB14362 ss-1</strain>
    </source>
</reference>
<dbReference type="InParanoid" id="A0A165W781"/>
<dbReference type="OrthoDB" id="2971908at2759"/>
<dbReference type="Proteomes" id="UP000076761">
    <property type="component" value="Unassembled WGS sequence"/>
</dbReference>
<feature type="region of interest" description="Disordered" evidence="1">
    <location>
        <begin position="76"/>
        <end position="225"/>
    </location>
</feature>
<feature type="compositionally biased region" description="Low complexity" evidence="1">
    <location>
        <begin position="202"/>
        <end position="212"/>
    </location>
</feature>
<feature type="compositionally biased region" description="Polar residues" evidence="1">
    <location>
        <begin position="173"/>
        <end position="182"/>
    </location>
</feature>
<organism evidence="2 3">
    <name type="scientific">Neolentinus lepideus HHB14362 ss-1</name>
    <dbReference type="NCBI Taxonomy" id="1314782"/>
    <lineage>
        <taxon>Eukaryota</taxon>
        <taxon>Fungi</taxon>
        <taxon>Dikarya</taxon>
        <taxon>Basidiomycota</taxon>
        <taxon>Agaricomycotina</taxon>
        <taxon>Agaricomycetes</taxon>
        <taxon>Gloeophyllales</taxon>
        <taxon>Gloeophyllaceae</taxon>
        <taxon>Neolentinus</taxon>
    </lineage>
</organism>
<name>A0A165W781_9AGAM</name>
<evidence type="ECO:0000313" key="2">
    <source>
        <dbReference type="EMBL" id="KZT30774.1"/>
    </source>
</evidence>
<keyword evidence="3" id="KW-1185">Reference proteome</keyword>
<evidence type="ECO:0000256" key="1">
    <source>
        <dbReference type="SAM" id="MobiDB-lite"/>
    </source>
</evidence>
<accession>A0A165W781</accession>
<evidence type="ECO:0000313" key="3">
    <source>
        <dbReference type="Proteomes" id="UP000076761"/>
    </source>
</evidence>
<protein>
    <submittedName>
        <fullName evidence="2">Uncharacterized protein</fullName>
    </submittedName>
</protein>
<gene>
    <name evidence="2" type="ORF">NEOLEDRAFT_1144327</name>
</gene>